<evidence type="ECO:0000256" key="1">
    <source>
        <dbReference type="ARBA" id="ARBA00022801"/>
    </source>
</evidence>
<proteinExistence type="predicted"/>
<name>A0A9W8YD58_9PLEO</name>
<dbReference type="GO" id="GO:0016787">
    <property type="term" value="F:hydrolase activity"/>
    <property type="evidence" value="ECO:0007669"/>
    <property type="project" value="UniProtKB-KW"/>
</dbReference>
<dbReference type="Proteomes" id="UP001140560">
    <property type="component" value="Unassembled WGS sequence"/>
</dbReference>
<dbReference type="Pfam" id="PF07859">
    <property type="entry name" value="Abhydrolase_3"/>
    <property type="match status" value="1"/>
</dbReference>
<accession>A0A9W8YD58</accession>
<keyword evidence="4" id="KW-1185">Reference proteome</keyword>
<dbReference type="Gene3D" id="3.40.50.1820">
    <property type="entry name" value="alpha/beta hydrolase"/>
    <property type="match status" value="1"/>
</dbReference>
<keyword evidence="1" id="KW-0378">Hydrolase</keyword>
<dbReference type="PANTHER" id="PTHR48081:SF8">
    <property type="entry name" value="ALPHA_BETA HYDROLASE FOLD-3 DOMAIN-CONTAINING PROTEIN-RELATED"/>
    <property type="match status" value="1"/>
</dbReference>
<evidence type="ECO:0000259" key="2">
    <source>
        <dbReference type="Pfam" id="PF07859"/>
    </source>
</evidence>
<protein>
    <recommendedName>
        <fullName evidence="2">Alpha/beta hydrolase fold-3 domain-containing protein</fullName>
    </recommendedName>
</protein>
<dbReference type="OrthoDB" id="408631at2759"/>
<dbReference type="AlphaFoldDB" id="A0A9W8YD58"/>
<evidence type="ECO:0000313" key="3">
    <source>
        <dbReference type="EMBL" id="KAJ4372376.1"/>
    </source>
</evidence>
<gene>
    <name evidence="3" type="ORF">N0V83_004150</name>
</gene>
<dbReference type="InterPro" id="IPR050300">
    <property type="entry name" value="GDXG_lipolytic_enzyme"/>
</dbReference>
<evidence type="ECO:0000313" key="4">
    <source>
        <dbReference type="Proteomes" id="UP001140560"/>
    </source>
</evidence>
<dbReference type="EMBL" id="JAPEUY010000006">
    <property type="protein sequence ID" value="KAJ4372376.1"/>
    <property type="molecule type" value="Genomic_DNA"/>
</dbReference>
<dbReference type="PANTHER" id="PTHR48081">
    <property type="entry name" value="AB HYDROLASE SUPERFAMILY PROTEIN C4A8.06C"/>
    <property type="match status" value="1"/>
</dbReference>
<comment type="caution">
    <text evidence="3">The sequence shown here is derived from an EMBL/GenBank/DDBJ whole genome shotgun (WGS) entry which is preliminary data.</text>
</comment>
<feature type="domain" description="Alpha/beta hydrolase fold-3" evidence="2">
    <location>
        <begin position="102"/>
        <end position="329"/>
    </location>
</feature>
<organism evidence="3 4">
    <name type="scientific">Neocucurbitaria cava</name>
    <dbReference type="NCBI Taxonomy" id="798079"/>
    <lineage>
        <taxon>Eukaryota</taxon>
        <taxon>Fungi</taxon>
        <taxon>Dikarya</taxon>
        <taxon>Ascomycota</taxon>
        <taxon>Pezizomycotina</taxon>
        <taxon>Dothideomycetes</taxon>
        <taxon>Pleosporomycetidae</taxon>
        <taxon>Pleosporales</taxon>
        <taxon>Pleosporineae</taxon>
        <taxon>Cucurbitariaceae</taxon>
        <taxon>Neocucurbitaria</taxon>
    </lineage>
</organism>
<dbReference type="SUPFAM" id="SSF53474">
    <property type="entry name" value="alpha/beta-Hydrolases"/>
    <property type="match status" value="1"/>
</dbReference>
<sequence>MASSSEVSQSKRMTRDDLDALSIMTEEFFTHNGAPLSLGDANSIITGRNAVSPKALRDALGPVPPSIEESEIQIPIPNSSWTSRALLTRPPPSSSTTPGPLIVLYHGGGFVLGQPEGVLVYARAFTLLFNATVICASYRLAPEFPIGANDAYDILTWCATNATTTLRADPSKGFIVGGNSAGANFAAVLARRSVEEGLTPRLTGQWLSYPLMAHHDATREGVEGLVEQVGKYKELWGVSWEMNRDAPLIDAEAAKTLFSCYEPDLKSPRYNPLVRGEPREFDVARFPKALVQVAGLDIMRDDGIVYAYALEDAGVEVRLLAYKGVPHAFPAFFPTLQASKQALVDIAMGFGWLMGIEIEEEMARNVMLKRA</sequence>
<dbReference type="InterPro" id="IPR029058">
    <property type="entry name" value="AB_hydrolase_fold"/>
</dbReference>
<dbReference type="InterPro" id="IPR013094">
    <property type="entry name" value="AB_hydrolase_3"/>
</dbReference>
<reference evidence="3" key="1">
    <citation type="submission" date="2022-10" db="EMBL/GenBank/DDBJ databases">
        <title>Tapping the CABI collections for fungal endophytes: first genome assemblies for Collariella, Neodidymelliopsis, Ascochyta clinopodiicola, Didymella pomorum, Didymosphaeria variabile, Neocosmospora piperis and Neocucurbitaria cava.</title>
        <authorList>
            <person name="Hill R."/>
        </authorList>
    </citation>
    <scope>NUCLEOTIDE SEQUENCE</scope>
    <source>
        <strain evidence="3">IMI 356814</strain>
    </source>
</reference>